<evidence type="ECO:0000313" key="2">
    <source>
        <dbReference type="Proteomes" id="UP001162483"/>
    </source>
</evidence>
<dbReference type="EMBL" id="CATNWA010016541">
    <property type="protein sequence ID" value="CAI9593529.1"/>
    <property type="molecule type" value="Genomic_DNA"/>
</dbReference>
<feature type="non-terminal residue" evidence="1">
    <location>
        <position position="1"/>
    </location>
</feature>
<accession>A0ABN9F918</accession>
<evidence type="ECO:0000313" key="1">
    <source>
        <dbReference type="EMBL" id="CAI9593529.1"/>
    </source>
</evidence>
<proteinExistence type="predicted"/>
<keyword evidence="2" id="KW-1185">Reference proteome</keyword>
<name>A0ABN9F918_9NEOB</name>
<protein>
    <submittedName>
        <fullName evidence="1">Uncharacterized protein</fullName>
    </submittedName>
</protein>
<sequence>LTSLEVFPSVARGKVSAPQTVTPSYTREYPAELLQDLFCTYLVLLSRDVPHASSPAISFGRCPHLSSGFRSLRCRDVRGT</sequence>
<dbReference type="Proteomes" id="UP001162483">
    <property type="component" value="Unassembled WGS sequence"/>
</dbReference>
<comment type="caution">
    <text evidence="1">The sequence shown here is derived from an EMBL/GenBank/DDBJ whole genome shotgun (WGS) entry which is preliminary data.</text>
</comment>
<gene>
    <name evidence="1" type="ORF">SPARVUS_LOCUS11572706</name>
</gene>
<reference evidence="1" key="1">
    <citation type="submission" date="2023-05" db="EMBL/GenBank/DDBJ databases">
        <authorList>
            <person name="Stuckert A."/>
        </authorList>
    </citation>
    <scope>NUCLEOTIDE SEQUENCE</scope>
</reference>
<organism evidence="1 2">
    <name type="scientific">Staurois parvus</name>
    <dbReference type="NCBI Taxonomy" id="386267"/>
    <lineage>
        <taxon>Eukaryota</taxon>
        <taxon>Metazoa</taxon>
        <taxon>Chordata</taxon>
        <taxon>Craniata</taxon>
        <taxon>Vertebrata</taxon>
        <taxon>Euteleostomi</taxon>
        <taxon>Amphibia</taxon>
        <taxon>Batrachia</taxon>
        <taxon>Anura</taxon>
        <taxon>Neobatrachia</taxon>
        <taxon>Ranoidea</taxon>
        <taxon>Ranidae</taxon>
        <taxon>Staurois</taxon>
    </lineage>
</organism>